<keyword evidence="2" id="KW-1133">Transmembrane helix</keyword>
<dbReference type="Pfam" id="PF01381">
    <property type="entry name" value="HTH_3"/>
    <property type="match status" value="1"/>
</dbReference>
<proteinExistence type="predicted"/>
<keyword evidence="2" id="KW-0472">Membrane</keyword>
<dbReference type="SMART" id="SM00530">
    <property type="entry name" value="HTH_XRE"/>
    <property type="match status" value="1"/>
</dbReference>
<evidence type="ECO:0000256" key="1">
    <source>
        <dbReference type="ARBA" id="ARBA00023125"/>
    </source>
</evidence>
<dbReference type="Gene3D" id="1.10.260.40">
    <property type="entry name" value="lambda repressor-like DNA-binding domains"/>
    <property type="match status" value="1"/>
</dbReference>
<organism evidence="4 5">
    <name type="scientific">Laedolimicola ammoniilytica</name>
    <dbReference type="NCBI Taxonomy" id="2981771"/>
    <lineage>
        <taxon>Bacteria</taxon>
        <taxon>Bacillati</taxon>
        <taxon>Bacillota</taxon>
        <taxon>Clostridia</taxon>
        <taxon>Lachnospirales</taxon>
        <taxon>Lachnospiraceae</taxon>
        <taxon>Laedolimicola</taxon>
    </lineage>
</organism>
<name>A0ABT2RV17_9FIRM</name>
<keyword evidence="2" id="KW-0812">Transmembrane</keyword>
<feature type="domain" description="HTH cro/C1-type" evidence="3">
    <location>
        <begin position="7"/>
        <end position="61"/>
    </location>
</feature>
<keyword evidence="1" id="KW-0238">DNA-binding</keyword>
<evidence type="ECO:0000313" key="4">
    <source>
        <dbReference type="EMBL" id="MCU6696166.1"/>
    </source>
</evidence>
<dbReference type="PROSITE" id="PS50943">
    <property type="entry name" value="HTH_CROC1"/>
    <property type="match status" value="1"/>
</dbReference>
<dbReference type="PANTHER" id="PTHR46558:SF13">
    <property type="entry name" value="HTH-TYPE TRANSCRIPTIONAL REGULATOR IMMR"/>
    <property type="match status" value="1"/>
</dbReference>
<dbReference type="InterPro" id="IPR010982">
    <property type="entry name" value="Lambda_DNA-bd_dom_sf"/>
</dbReference>
<feature type="transmembrane region" description="Helical" evidence="2">
    <location>
        <begin position="86"/>
        <end position="107"/>
    </location>
</feature>
<dbReference type="EMBL" id="JAOQKC010000004">
    <property type="protein sequence ID" value="MCU6696166.1"/>
    <property type="molecule type" value="Genomic_DNA"/>
</dbReference>
<comment type="caution">
    <text evidence="4">The sequence shown here is derived from an EMBL/GenBank/DDBJ whole genome shotgun (WGS) entry which is preliminary data.</text>
</comment>
<feature type="transmembrane region" description="Helical" evidence="2">
    <location>
        <begin position="153"/>
        <end position="175"/>
    </location>
</feature>
<dbReference type="InterPro" id="IPR001387">
    <property type="entry name" value="Cro/C1-type_HTH"/>
</dbReference>
<feature type="transmembrane region" description="Helical" evidence="2">
    <location>
        <begin position="181"/>
        <end position="202"/>
    </location>
</feature>
<dbReference type="CDD" id="cd00093">
    <property type="entry name" value="HTH_XRE"/>
    <property type="match status" value="1"/>
</dbReference>
<sequence>MKLSDKIIGLKKSNGMSQEDLAEKLDVSRQAISRWESGTAMPDANNILQLSKLFGVTTDYLLNEDYQSDNDLPKVKEVQNDNLGQIMIYLVTLEVMILLMQFMTTFILQNVFFAFLSFLPFVAAIGGFEYTYQKKVSSATEKTKNFRRKFYKISAWLGLYFLIRFIVSVAVSFYPRPYNTLVLEVIILVIYIAAATCTNLLIDKSQRK</sequence>
<accession>A0ABT2RV17</accession>
<evidence type="ECO:0000259" key="3">
    <source>
        <dbReference type="PROSITE" id="PS50943"/>
    </source>
</evidence>
<keyword evidence="5" id="KW-1185">Reference proteome</keyword>
<reference evidence="4 5" key="1">
    <citation type="journal article" date="2021" name="ISME Commun">
        <title>Automated analysis of genomic sequences facilitates high-throughput and comprehensive description of bacteria.</title>
        <authorList>
            <person name="Hitch T.C.A."/>
        </authorList>
    </citation>
    <scope>NUCLEOTIDE SEQUENCE [LARGE SCALE GENOMIC DNA]</scope>
    <source>
        <strain evidence="4 5">Sanger_04</strain>
    </source>
</reference>
<dbReference type="Proteomes" id="UP001652461">
    <property type="component" value="Unassembled WGS sequence"/>
</dbReference>
<protein>
    <submittedName>
        <fullName evidence="4">Helix-turn-helix domain-containing protein</fullName>
    </submittedName>
</protein>
<gene>
    <name evidence="4" type="ORF">OCV63_04555</name>
</gene>
<dbReference type="RefSeq" id="WP_158362360.1">
    <property type="nucleotide sequence ID" value="NZ_JAOQKC010000004.1"/>
</dbReference>
<dbReference type="SUPFAM" id="SSF47413">
    <property type="entry name" value="lambda repressor-like DNA-binding domains"/>
    <property type="match status" value="1"/>
</dbReference>
<feature type="transmembrane region" description="Helical" evidence="2">
    <location>
        <begin position="113"/>
        <end position="132"/>
    </location>
</feature>
<evidence type="ECO:0000256" key="2">
    <source>
        <dbReference type="SAM" id="Phobius"/>
    </source>
</evidence>
<evidence type="ECO:0000313" key="5">
    <source>
        <dbReference type="Proteomes" id="UP001652461"/>
    </source>
</evidence>
<dbReference type="PANTHER" id="PTHR46558">
    <property type="entry name" value="TRACRIPTIONAL REGULATORY PROTEIN-RELATED-RELATED"/>
    <property type="match status" value="1"/>
</dbReference>